<dbReference type="GO" id="GO:0003735">
    <property type="term" value="F:structural constituent of ribosome"/>
    <property type="evidence" value="ECO:0007669"/>
    <property type="project" value="InterPro"/>
</dbReference>
<dbReference type="InterPro" id="IPR023214">
    <property type="entry name" value="HAD_sf"/>
</dbReference>
<dbReference type="Gene3D" id="1.10.150.210">
    <property type="entry name" value="Phosphoserine phosphatase, domain 2"/>
    <property type="match status" value="1"/>
</dbReference>
<dbReference type="Pfam" id="PF00176">
    <property type="entry name" value="SNF2-rel_dom"/>
    <property type="match status" value="1"/>
</dbReference>
<dbReference type="Pfam" id="PF00327">
    <property type="entry name" value="Ribosomal_L30"/>
    <property type="match status" value="1"/>
</dbReference>
<dbReference type="InterPro" id="IPR014001">
    <property type="entry name" value="Helicase_ATP-bd"/>
</dbReference>
<dbReference type="SUPFAM" id="SSF55129">
    <property type="entry name" value="Ribosomal protein L30p/L7e"/>
    <property type="match status" value="1"/>
</dbReference>
<dbReference type="GO" id="GO:0005524">
    <property type="term" value="F:ATP binding"/>
    <property type="evidence" value="ECO:0007669"/>
    <property type="project" value="InterPro"/>
</dbReference>
<evidence type="ECO:0000259" key="8">
    <source>
        <dbReference type="PROSITE" id="PS51194"/>
    </source>
</evidence>
<feature type="region of interest" description="Disordered" evidence="6">
    <location>
        <begin position="1244"/>
        <end position="1263"/>
    </location>
</feature>
<evidence type="ECO:0000256" key="3">
    <source>
        <dbReference type="ARBA" id="ARBA00022980"/>
    </source>
</evidence>
<keyword evidence="2" id="KW-0378">Hydrolase</keyword>
<dbReference type="InterPro" id="IPR036919">
    <property type="entry name" value="Ribo_uL30_ferredoxin-like_sf"/>
</dbReference>
<dbReference type="InterPro" id="IPR038718">
    <property type="entry name" value="SNF2-like_sf"/>
</dbReference>
<protein>
    <recommendedName>
        <fullName evidence="5">Large ribosomal subunit protein uL30m</fullName>
    </recommendedName>
</protein>
<name>A0A1Y5ICL9_OSTTA</name>
<keyword evidence="3" id="KW-0689">Ribosomal protein</keyword>
<dbReference type="SMART" id="SM00490">
    <property type="entry name" value="HELICc"/>
    <property type="match status" value="1"/>
</dbReference>
<feature type="domain" description="Helicase C-terminal" evidence="8">
    <location>
        <begin position="1111"/>
        <end position="1277"/>
    </location>
</feature>
<feature type="region of interest" description="Disordered" evidence="6">
    <location>
        <begin position="75"/>
        <end position="98"/>
    </location>
</feature>
<evidence type="ECO:0000256" key="2">
    <source>
        <dbReference type="ARBA" id="ARBA00022801"/>
    </source>
</evidence>
<keyword evidence="4" id="KW-0687">Ribonucleoprotein</keyword>
<dbReference type="PROSITE" id="PS51192">
    <property type="entry name" value="HELICASE_ATP_BIND_1"/>
    <property type="match status" value="1"/>
</dbReference>
<dbReference type="GO" id="GO:0016787">
    <property type="term" value="F:hydrolase activity"/>
    <property type="evidence" value="ECO:0007669"/>
    <property type="project" value="UniProtKB-KW"/>
</dbReference>
<dbReference type="Gene3D" id="3.40.50.1000">
    <property type="entry name" value="HAD superfamily/HAD-like"/>
    <property type="match status" value="1"/>
</dbReference>
<dbReference type="PROSITE" id="PS51194">
    <property type="entry name" value="HELICASE_CTER"/>
    <property type="match status" value="1"/>
</dbReference>
<dbReference type="GO" id="GO:0006412">
    <property type="term" value="P:translation"/>
    <property type="evidence" value="ECO:0007669"/>
    <property type="project" value="InterPro"/>
</dbReference>
<accession>A0A1Y5ICL9</accession>
<dbReference type="CDD" id="cd04309">
    <property type="entry name" value="HAD_PSP_eu"/>
    <property type="match status" value="1"/>
</dbReference>
<evidence type="ECO:0000256" key="1">
    <source>
        <dbReference type="ARBA" id="ARBA00007594"/>
    </source>
</evidence>
<dbReference type="FunFam" id="3.40.50.10810:FF:000017">
    <property type="entry name" value="ATP-dependent helicase BRM"/>
    <property type="match status" value="1"/>
</dbReference>
<evidence type="ECO:0000256" key="6">
    <source>
        <dbReference type="SAM" id="MobiDB-lite"/>
    </source>
</evidence>
<dbReference type="PANTHER" id="PTHR10799">
    <property type="entry name" value="SNF2/RAD54 HELICASE FAMILY"/>
    <property type="match status" value="1"/>
</dbReference>
<feature type="domain" description="Helicase ATP-binding" evidence="7">
    <location>
        <begin position="795"/>
        <end position="960"/>
    </location>
</feature>
<dbReference type="Gene3D" id="3.40.50.300">
    <property type="entry name" value="P-loop containing nucleotide triphosphate hydrolases"/>
    <property type="match status" value="1"/>
</dbReference>
<dbReference type="InterPro" id="IPR001650">
    <property type="entry name" value="Helicase_C-like"/>
</dbReference>
<reference evidence="9" key="1">
    <citation type="submission" date="2017-04" db="EMBL/GenBank/DDBJ databases">
        <title>Population genomics of picophytoplankton unveils novel chromosome hypervariability.</title>
        <authorList>
            <consortium name="DOE Joint Genome Institute"/>
            <person name="Blanc-Mathieu R."/>
            <person name="Krasovec M."/>
            <person name="Hebrard M."/>
            <person name="Yau S."/>
            <person name="Desgranges E."/>
            <person name="Martin J."/>
            <person name="Schackwitz W."/>
            <person name="Kuo A."/>
            <person name="Salin G."/>
            <person name="Donnadieu C."/>
            <person name="Desdevises Y."/>
            <person name="Sanchez-Ferandin S."/>
            <person name="Moreau H."/>
            <person name="Rivals E."/>
            <person name="Grigoriev I.V."/>
            <person name="Grimsley N."/>
            <person name="Eyre-Walker A."/>
            <person name="Piganeau G."/>
        </authorList>
    </citation>
    <scope>NUCLEOTIDE SEQUENCE [LARGE SCALE GENOMIC DNA]</scope>
    <source>
        <strain evidence="9">RCC 1115</strain>
    </source>
</reference>
<evidence type="ECO:0000259" key="7">
    <source>
        <dbReference type="PROSITE" id="PS51192"/>
    </source>
</evidence>
<dbReference type="eggNOG" id="KOG0386">
    <property type="taxonomic scope" value="Eukaryota"/>
</dbReference>
<comment type="similarity">
    <text evidence="1">Belongs to the universal ribosomal protein uL30 family.</text>
</comment>
<feature type="region of interest" description="Disordered" evidence="6">
    <location>
        <begin position="1436"/>
        <end position="1501"/>
    </location>
</feature>
<dbReference type="InterPro" id="IPR036412">
    <property type="entry name" value="HAD-like_sf"/>
</dbReference>
<dbReference type="InterPro" id="IPR027417">
    <property type="entry name" value="P-loop_NTPase"/>
</dbReference>
<evidence type="ECO:0000256" key="5">
    <source>
        <dbReference type="ARBA" id="ARBA00035281"/>
    </source>
</evidence>
<dbReference type="GO" id="GO:0015934">
    <property type="term" value="C:large ribosomal subunit"/>
    <property type="evidence" value="ECO:0007669"/>
    <property type="project" value="InterPro"/>
</dbReference>
<dbReference type="Gene3D" id="3.40.50.10810">
    <property type="entry name" value="Tandem AAA-ATPase domain"/>
    <property type="match status" value="1"/>
</dbReference>
<dbReference type="InterPro" id="IPR005996">
    <property type="entry name" value="Ribosomal_uL30_bac-type"/>
</dbReference>
<dbReference type="EMBL" id="KZ155778">
    <property type="protein sequence ID" value="OUS47256.1"/>
    <property type="molecule type" value="Genomic_DNA"/>
</dbReference>
<gene>
    <name evidence="9" type="ORF">BE221DRAFT_144923</name>
</gene>
<dbReference type="Pfam" id="PF12710">
    <property type="entry name" value="HAD"/>
    <property type="match status" value="1"/>
</dbReference>
<dbReference type="InterPro" id="IPR000330">
    <property type="entry name" value="SNF2_N"/>
</dbReference>
<proteinExistence type="inferred from homology"/>
<evidence type="ECO:0000256" key="4">
    <source>
        <dbReference type="ARBA" id="ARBA00023274"/>
    </source>
</evidence>
<feature type="compositionally biased region" description="Basic residues" evidence="6">
    <location>
        <begin position="76"/>
        <end position="89"/>
    </location>
</feature>
<dbReference type="CDD" id="cd18793">
    <property type="entry name" value="SF2_C_SNF"/>
    <property type="match status" value="1"/>
</dbReference>
<dbReference type="Pfam" id="PF00271">
    <property type="entry name" value="Helicase_C"/>
    <property type="match status" value="1"/>
</dbReference>
<dbReference type="CDD" id="cd01658">
    <property type="entry name" value="Ribosomal_L30"/>
    <property type="match status" value="1"/>
</dbReference>
<dbReference type="InterPro" id="IPR016082">
    <property type="entry name" value="Ribosomal_uL30_ferredoxin-like"/>
</dbReference>
<sequence>MSASHLLVTLRRGTAGKPKSVLSTLAALGLRRTRDAKIVPNDGGARGKLQQVKHLVRVETIEEAEKRLLEAQARRATARRRDARKRRSGSKAVRALASGPMAPNEEVVEFFKRAEAVAFDVDSTVCEDEGIDELAEFAGAGEAVAAITKQAMEGGMPFGEALQLRLEAMKVSRQQVEEYVRTHPPKYSPGIKELMAALKASGKEVYLVSGGFRQMIAPIAEGLGISSDHIEANSLVFEEDGSFRGYDPREFPSIAGGKADAVQHIKATKGYETMVMIGDGVTDLEAKRPGGADIVIGYGGAQRRPRVEAEADWYVLDLLVLARAGRGDGASESDRSDARLRHGKIGDRDVSFVLQSSFAGNQLDRLKEQIAMLRKLRAGERFIAPGYGGRGTTRARKERLFGPLDVGVGYGLNVDAKTYFTNAEWMYAYRELPLFGQLADVRSTDAAKAKFARKRDGDESAELTLGDVNRVVTRPVDSLEREANRVLERARLRELETLRRRLDQVNNLANMRAEHRAQQKLQLEIRIKQLELVHVQQRVRNELILAQHAIMHMPERAYKKMVKDDIKVLAEKKKQAEKKEKAELTDFLRNLIAMRKRMSQESSTTRDERISRNRAVVKIHEKLNREFMRKARDENSERLLRLEALKANDLNAYRELLAEARGRETDMAAGGEGDKYEALTQFLNATETYLTKLGGKIAAVKIEQARSEAAAAAVSEAELKGMNEDELKIIAEEAANNAALENGEAILDGAVAGGDTKERYYAMAHSTQEIITHQPRMLTFGQLRDYQLVSLQWMISLYNNKLNGILADEMGLGKTVQVCALIAYLFESKQNYGPHLIIVPNAVVVNWKAEIKRWLPKLTSVFYVGTKDARAKIFQQQVSQLKFNVLVTSYEFIMRDRSKLSKVAWKYIIIDEAQRLKDREGRLSRDLDKFRSQRRLLLTGTPLQNDLSELWSLLNLLLPEVFDSSKVFQEWFGTQKGGSDGVDDVDWIEREKKVIVISRLHQILEPFMLRRLVQDVESKLPPRITVVVHCPFSAFQSVCYDWIRQTATVRVEPGTRLGLAAQQNFHGYLPIHNRAMELRKLCNHPALNYPPEKGGDFRGPDLVRACGKLWILDRILVKLQHSGHRVLLFSTMTKLLDLLENYLKWRWTTPDGADLKYCRIDGTTSLEQREVAINEFNAQHSDKFIFLLSIRAAGRGLNLQTADTVVVYDPDPNPKNEEQAIARAHRIGQKREVRVIHFEAVDDAPNETQSPKDAPAGWGGPNRSYCESLESSVRNVIQKQKNEMAAEIVDAGRFDGQTTHAERRETLENLLQVQANGKRGDVNVPPLHELNGRIARSKEEWDLFNRLDQELAWPGELMSSNECPPWIRYTQEELDKAVFATSKAAQSIIPEVDDTLGRGQRSVSKLNALDTSAVSQSALIRSADDFIDRTGIVYQEEQSEDESDEEVVGNDDAAGEDIGDIDIDKIEENDEDDEDETATINTMATGDTGEDSEEAMMTKPVNLKFTMKRVVSEPEELSKRPRLD</sequence>
<dbReference type="Gene3D" id="3.30.1390.20">
    <property type="entry name" value="Ribosomal protein L30, ferredoxin-like fold domain"/>
    <property type="match status" value="1"/>
</dbReference>
<dbReference type="Proteomes" id="UP000195557">
    <property type="component" value="Unassembled WGS sequence"/>
</dbReference>
<dbReference type="NCBIfam" id="TIGR01488">
    <property type="entry name" value="HAD-SF-IB"/>
    <property type="match status" value="1"/>
</dbReference>
<dbReference type="InterPro" id="IPR049730">
    <property type="entry name" value="SNF2/RAD54-like_C"/>
</dbReference>
<dbReference type="SUPFAM" id="SSF56784">
    <property type="entry name" value="HAD-like"/>
    <property type="match status" value="1"/>
</dbReference>
<dbReference type="SMART" id="SM00487">
    <property type="entry name" value="DEXDc"/>
    <property type="match status" value="1"/>
</dbReference>
<dbReference type="SUPFAM" id="SSF52540">
    <property type="entry name" value="P-loop containing nucleoside triphosphate hydrolases"/>
    <property type="match status" value="2"/>
</dbReference>
<feature type="compositionally biased region" description="Acidic residues" evidence="6">
    <location>
        <begin position="1437"/>
        <end position="1477"/>
    </location>
</feature>
<organism evidence="9">
    <name type="scientific">Ostreococcus tauri</name>
    <name type="common">Marine green alga</name>
    <dbReference type="NCBI Taxonomy" id="70448"/>
    <lineage>
        <taxon>Eukaryota</taxon>
        <taxon>Viridiplantae</taxon>
        <taxon>Chlorophyta</taxon>
        <taxon>Mamiellophyceae</taxon>
        <taxon>Mamiellales</taxon>
        <taxon>Bathycoccaceae</taxon>
        <taxon>Ostreococcus</taxon>
    </lineage>
</organism>
<evidence type="ECO:0000313" key="9">
    <source>
        <dbReference type="EMBL" id="OUS47256.1"/>
    </source>
</evidence>